<proteinExistence type="predicted"/>
<feature type="compositionally biased region" description="Basic and acidic residues" evidence="1">
    <location>
        <begin position="163"/>
        <end position="174"/>
    </location>
</feature>
<evidence type="ECO:0000313" key="3">
    <source>
        <dbReference type="Proteomes" id="UP000199515"/>
    </source>
</evidence>
<dbReference type="EMBL" id="FNON01000015">
    <property type="protein sequence ID" value="SDZ40147.1"/>
    <property type="molecule type" value="Genomic_DNA"/>
</dbReference>
<organism evidence="2 3">
    <name type="scientific">Amycolatopsis xylanica</name>
    <dbReference type="NCBI Taxonomy" id="589385"/>
    <lineage>
        <taxon>Bacteria</taxon>
        <taxon>Bacillati</taxon>
        <taxon>Actinomycetota</taxon>
        <taxon>Actinomycetes</taxon>
        <taxon>Pseudonocardiales</taxon>
        <taxon>Pseudonocardiaceae</taxon>
        <taxon>Amycolatopsis</taxon>
    </lineage>
</organism>
<feature type="compositionally biased region" description="Low complexity" evidence="1">
    <location>
        <begin position="130"/>
        <end position="139"/>
    </location>
</feature>
<gene>
    <name evidence="2" type="ORF">SAMN05421504_11517</name>
</gene>
<dbReference type="Proteomes" id="UP000199515">
    <property type="component" value="Unassembled WGS sequence"/>
</dbReference>
<dbReference type="AlphaFoldDB" id="A0A1H3SR25"/>
<accession>A0A1H3SR25</accession>
<feature type="region of interest" description="Disordered" evidence="1">
    <location>
        <begin position="106"/>
        <end position="174"/>
    </location>
</feature>
<name>A0A1H3SR25_9PSEU</name>
<dbReference type="RefSeq" id="WP_091299552.1">
    <property type="nucleotide sequence ID" value="NZ_FNON01000015.1"/>
</dbReference>
<keyword evidence="3" id="KW-1185">Reference proteome</keyword>
<protein>
    <submittedName>
        <fullName evidence="2">Uncharacterized protein</fullName>
    </submittedName>
</protein>
<evidence type="ECO:0000313" key="2">
    <source>
        <dbReference type="EMBL" id="SDZ40147.1"/>
    </source>
</evidence>
<dbReference type="STRING" id="589385.SAMN05421504_11517"/>
<reference evidence="2 3" key="1">
    <citation type="submission" date="2016-10" db="EMBL/GenBank/DDBJ databases">
        <authorList>
            <person name="de Groot N.N."/>
        </authorList>
    </citation>
    <scope>NUCLEOTIDE SEQUENCE [LARGE SCALE GENOMIC DNA]</scope>
    <source>
        <strain evidence="2 3">CPCC 202699</strain>
    </source>
</reference>
<sequence>MVRTAPRGTTTVPEVELLDRTGIVAASLPQRRRTVIGRSPLDGSEQHDKDWDLRPKSVVIQRRIKTWLGTCTAVALVMTGWITGGAFDGPETQTAAPVPVEIQERAAEQPPAPVPVQVEQPPNPGPAPVPVAKKPAGQKQTRTPATSKKPAKSTSTAPSPRIDLPKPTKQKDPVEEFMQQYVDQFVKVTITRG</sequence>
<dbReference type="OrthoDB" id="3621025at2"/>
<feature type="compositionally biased region" description="Polar residues" evidence="1">
    <location>
        <begin position="140"/>
        <end position="158"/>
    </location>
</feature>
<evidence type="ECO:0000256" key="1">
    <source>
        <dbReference type="SAM" id="MobiDB-lite"/>
    </source>
</evidence>